<sequence>MGITPITWEKFETYKKVKTPDNLYIREHDGKYYTVFELGIASVRRIFEIQADDFKEYLNGQHSADDILFKAQNDAWPPTEEEKIKHRKEKIKKHPMTLISNPNSREIFSLEELEHLIPIAEEKYIASYGKLPENYISPLK</sequence>
<name>A0A091BL62_STREI</name>
<evidence type="ECO:0000313" key="1">
    <source>
        <dbReference type="EMBL" id="KFN85434.1"/>
    </source>
</evidence>
<accession>A0A091BL62</accession>
<keyword evidence="4" id="KW-1185">Reference proteome</keyword>
<comment type="caution">
    <text evidence="1">The sequence shown here is derived from an EMBL/GenBank/DDBJ whole genome shotgun (WGS) entry which is preliminary data.</text>
</comment>
<proteinExistence type="predicted"/>
<dbReference type="Proteomes" id="UP000182793">
    <property type="component" value="Unassembled WGS sequence"/>
</dbReference>
<dbReference type="Proteomes" id="UP000029382">
    <property type="component" value="Unassembled WGS sequence"/>
</dbReference>
<evidence type="ECO:0000313" key="4">
    <source>
        <dbReference type="Proteomes" id="UP000182793"/>
    </source>
</evidence>
<reference evidence="1 3" key="1">
    <citation type="journal article" date="2014" name="Genome Announc.">
        <title>Draft Genome Sequences of Streptococcus bovis Strains ATCC 33317 and JB1.</title>
        <authorList>
            <person name="Benahmed F.H."/>
            <person name="Gopinath G.R."/>
            <person name="Harbottle H."/>
            <person name="Cotta M.A."/>
            <person name="Luo Y."/>
            <person name="Henderson C."/>
            <person name="Teri P."/>
            <person name="Soppet D."/>
            <person name="Rasmussen M."/>
            <person name="Whitehead T.R."/>
            <person name="Davidson M."/>
        </authorList>
    </citation>
    <scope>NUCLEOTIDE SEQUENCE [LARGE SCALE GENOMIC DNA]</scope>
    <source>
        <strain evidence="1 3">JB1</strain>
    </source>
</reference>
<dbReference type="RefSeq" id="WP_039697514.1">
    <property type="nucleotide sequence ID" value="NZ_AUZH01000037.1"/>
</dbReference>
<dbReference type="EMBL" id="AUZH01000037">
    <property type="protein sequence ID" value="KFN85434.1"/>
    <property type="molecule type" value="Genomic_DNA"/>
</dbReference>
<gene>
    <name evidence="1" type="ORF">H702_09895</name>
    <name evidence="2" type="ORF">SAMN02910290_01865</name>
</gene>
<protein>
    <submittedName>
        <fullName evidence="1">Uncharacterized protein</fullName>
    </submittedName>
</protein>
<evidence type="ECO:0000313" key="2">
    <source>
        <dbReference type="EMBL" id="SFL45877.1"/>
    </source>
</evidence>
<dbReference type="AlphaFoldDB" id="A0A091BL62"/>
<dbReference type="EMBL" id="FOTG01000014">
    <property type="protein sequence ID" value="SFL45877.1"/>
    <property type="molecule type" value="Genomic_DNA"/>
</dbReference>
<reference evidence="2 4" key="2">
    <citation type="submission" date="2016-10" db="EMBL/GenBank/DDBJ databases">
        <authorList>
            <person name="Varghese N."/>
            <person name="Submissions S."/>
        </authorList>
    </citation>
    <scope>NUCLEOTIDE SEQUENCE [LARGE SCALE GENOMIC DNA]</scope>
    <source>
        <strain evidence="2 4">JB1</strain>
    </source>
</reference>
<evidence type="ECO:0000313" key="3">
    <source>
        <dbReference type="Proteomes" id="UP000029382"/>
    </source>
</evidence>
<organism evidence="1 3">
    <name type="scientific">Streptococcus equinus JB1</name>
    <dbReference type="NCBI Taxonomy" id="1294274"/>
    <lineage>
        <taxon>Bacteria</taxon>
        <taxon>Bacillati</taxon>
        <taxon>Bacillota</taxon>
        <taxon>Bacilli</taxon>
        <taxon>Lactobacillales</taxon>
        <taxon>Streptococcaceae</taxon>
        <taxon>Streptococcus</taxon>
    </lineage>
</organism>